<feature type="transmembrane region" description="Helical" evidence="1">
    <location>
        <begin position="193"/>
        <end position="216"/>
    </location>
</feature>
<protein>
    <recommendedName>
        <fullName evidence="4">Bile acid:Na+ symporter, BASS family</fullName>
    </recommendedName>
</protein>
<feature type="transmembrane region" description="Helical" evidence="1">
    <location>
        <begin position="222"/>
        <end position="242"/>
    </location>
</feature>
<reference evidence="2 3" key="1">
    <citation type="submission" date="2016-10" db="EMBL/GenBank/DDBJ databases">
        <authorList>
            <person name="Varghese N."/>
            <person name="Submissions S."/>
        </authorList>
    </citation>
    <scope>NUCLEOTIDE SEQUENCE [LARGE SCALE GENOMIC DNA]</scope>
    <source>
        <strain evidence="3">YIM D21,KCTC 23444,ACCC 10710</strain>
    </source>
</reference>
<gene>
    <name evidence="2" type="ORF">SAMN04515678_11548</name>
</gene>
<feature type="transmembrane region" description="Helical" evidence="1">
    <location>
        <begin position="163"/>
        <end position="181"/>
    </location>
</feature>
<feature type="transmembrane region" description="Helical" evidence="1">
    <location>
        <begin position="95"/>
        <end position="117"/>
    </location>
</feature>
<evidence type="ECO:0000313" key="2">
    <source>
        <dbReference type="EMBL" id="SFE74956.1"/>
    </source>
</evidence>
<accession>A0A1I2D359</accession>
<keyword evidence="3" id="KW-1185">Reference proteome</keyword>
<name>A0A1I2D359_9RHOB</name>
<dbReference type="Proteomes" id="UP000325289">
    <property type="component" value="Unassembled WGS sequence"/>
</dbReference>
<keyword evidence="1" id="KW-0472">Membrane</keyword>
<proteinExistence type="predicted"/>
<dbReference type="Gene3D" id="1.20.1530.20">
    <property type="match status" value="1"/>
</dbReference>
<sequence>MRPLAACARHGRWLLVAGLLAGIAVPGLADAMAPWIVPMLGAMLCLAVLREGPSALRPRGPEARTALVAALALQLALPLCLGGALWAAGLLAHPLAAALVLASAAAPITGLPGLAAMSGADVSVALRQVTLGTALLPLTALPAFALVPAFADLGAVSGGALRLLALIALAALTALLLRRIFPTLARPEARPAYDGAMALAMALVVVGLMSAIAPAAREAPGALAIAFVLACTLYAAQITGAWRVAKHAVPRHAALSLAIAAGNRNLALFLAALPPETAAPLMVFVGCYQVPMYLTPVLLPRLTCGRA</sequence>
<evidence type="ECO:0000256" key="1">
    <source>
        <dbReference type="SAM" id="Phobius"/>
    </source>
</evidence>
<dbReference type="EMBL" id="FOMS01000015">
    <property type="protein sequence ID" value="SFE74956.1"/>
    <property type="molecule type" value="Genomic_DNA"/>
</dbReference>
<dbReference type="OrthoDB" id="8477735at2"/>
<dbReference type="RefSeq" id="WP_149758061.1">
    <property type="nucleotide sequence ID" value="NZ_FOMS01000015.1"/>
</dbReference>
<dbReference type="AlphaFoldDB" id="A0A1I2D359"/>
<feature type="transmembrane region" description="Helical" evidence="1">
    <location>
        <begin position="129"/>
        <end position="151"/>
    </location>
</feature>
<organism evidence="2 3">
    <name type="scientific">Roseivivax sediminis</name>
    <dbReference type="NCBI Taxonomy" id="936889"/>
    <lineage>
        <taxon>Bacteria</taxon>
        <taxon>Pseudomonadati</taxon>
        <taxon>Pseudomonadota</taxon>
        <taxon>Alphaproteobacteria</taxon>
        <taxon>Rhodobacterales</taxon>
        <taxon>Roseobacteraceae</taxon>
        <taxon>Roseivivax</taxon>
    </lineage>
</organism>
<keyword evidence="1" id="KW-0812">Transmembrane</keyword>
<feature type="transmembrane region" description="Helical" evidence="1">
    <location>
        <begin position="35"/>
        <end position="53"/>
    </location>
</feature>
<dbReference type="InterPro" id="IPR038770">
    <property type="entry name" value="Na+/solute_symporter_sf"/>
</dbReference>
<evidence type="ECO:0000313" key="3">
    <source>
        <dbReference type="Proteomes" id="UP000325289"/>
    </source>
</evidence>
<feature type="transmembrane region" description="Helical" evidence="1">
    <location>
        <begin position="65"/>
        <end position="89"/>
    </location>
</feature>
<keyword evidence="1" id="KW-1133">Transmembrane helix</keyword>
<feature type="transmembrane region" description="Helical" evidence="1">
    <location>
        <begin position="12"/>
        <end position="29"/>
    </location>
</feature>
<evidence type="ECO:0008006" key="4">
    <source>
        <dbReference type="Google" id="ProtNLM"/>
    </source>
</evidence>